<keyword evidence="2" id="KW-1133">Transmembrane helix</keyword>
<dbReference type="PATRIC" id="fig|61435.5.peg.874"/>
<evidence type="ECO:0000256" key="1">
    <source>
        <dbReference type="SAM" id="MobiDB-lite"/>
    </source>
</evidence>
<dbReference type="Proteomes" id="UP000053577">
    <property type="component" value="Unassembled WGS sequence"/>
</dbReference>
<feature type="transmembrane region" description="Helical" evidence="2">
    <location>
        <begin position="6"/>
        <end position="24"/>
    </location>
</feature>
<dbReference type="RefSeq" id="WP_058292435.1">
    <property type="nucleotide sequence ID" value="NZ_JGYD01000018.1"/>
</dbReference>
<keyword evidence="2" id="KW-0472">Membrane</keyword>
<sequence length="152" mass="16788">MDLSVFILILTGCVIIAILLLHWHDSILNSERLKRTQELKTSQEHSGMDSNTLDESNLHQTEEKPAESLTKQTGTGLEEIISSVQKPVTQFILGLILWAVGAGIFVHGILTPYYGGFNRVYYDTIEIAVGVGLSIIGFGLTAAGGIRWYKKR</sequence>
<feature type="region of interest" description="Disordered" evidence="1">
    <location>
        <begin position="38"/>
        <end position="72"/>
    </location>
</feature>
<reference evidence="3 4" key="1">
    <citation type="journal article" date="2015" name="Sci. Rep.">
        <title>A comparative genomics and reductive dehalogenase gene transcription study of two chloroethene-respiring bacteria, Dehalococcoides mccartyi strains MB and 11a.</title>
        <authorList>
            <person name="Low A."/>
            <person name="Shen Z."/>
            <person name="Cheng D."/>
            <person name="Rogers M.J."/>
            <person name="Lee P.K."/>
            <person name="He J."/>
        </authorList>
    </citation>
    <scope>NUCLEOTIDE SEQUENCE [LARGE SCALE GENOMIC DNA]</scope>
    <source>
        <strain evidence="3 4">MB</strain>
    </source>
</reference>
<feature type="compositionally biased region" description="Basic and acidic residues" evidence="1">
    <location>
        <begin position="38"/>
        <end position="47"/>
    </location>
</feature>
<evidence type="ECO:0000313" key="4">
    <source>
        <dbReference type="Proteomes" id="UP000053577"/>
    </source>
</evidence>
<evidence type="ECO:0000313" key="3">
    <source>
        <dbReference type="EMBL" id="KSV18121.1"/>
    </source>
</evidence>
<dbReference type="AlphaFoldDB" id="A0A0V8M3B9"/>
<proteinExistence type="predicted"/>
<feature type="transmembrane region" description="Helical" evidence="2">
    <location>
        <begin position="127"/>
        <end position="149"/>
    </location>
</feature>
<dbReference type="EMBL" id="JGYD01000018">
    <property type="protein sequence ID" value="KSV18121.1"/>
    <property type="molecule type" value="Genomic_DNA"/>
</dbReference>
<gene>
    <name evidence="3" type="ORF">DA01_04400</name>
</gene>
<comment type="caution">
    <text evidence="3">The sequence shown here is derived from an EMBL/GenBank/DDBJ whole genome shotgun (WGS) entry which is preliminary data.</text>
</comment>
<name>A0A0V8M3B9_9CHLR</name>
<feature type="compositionally biased region" description="Basic and acidic residues" evidence="1">
    <location>
        <begin position="56"/>
        <end position="66"/>
    </location>
</feature>
<protein>
    <submittedName>
        <fullName evidence="3">Uncharacterized protein</fullName>
    </submittedName>
</protein>
<organism evidence="3 4">
    <name type="scientific">Dehalococcoides mccartyi</name>
    <dbReference type="NCBI Taxonomy" id="61435"/>
    <lineage>
        <taxon>Bacteria</taxon>
        <taxon>Bacillati</taxon>
        <taxon>Chloroflexota</taxon>
        <taxon>Dehalococcoidia</taxon>
        <taxon>Dehalococcoidales</taxon>
        <taxon>Dehalococcoidaceae</taxon>
        <taxon>Dehalococcoides</taxon>
    </lineage>
</organism>
<accession>A0A0V8M3B9</accession>
<keyword evidence="2" id="KW-0812">Transmembrane</keyword>
<evidence type="ECO:0000256" key="2">
    <source>
        <dbReference type="SAM" id="Phobius"/>
    </source>
</evidence>
<feature type="transmembrane region" description="Helical" evidence="2">
    <location>
        <begin position="91"/>
        <end position="115"/>
    </location>
</feature>